<sequence>MTPSWLQKSKGILDVIVNLFRQPPHPPSFSPAICGIPLSSNASTSYSEQNILNDFRIVFGVPKHRTPKLRSVTNLIKQEMMKYNPYLGERQDKSFFVQYENEKDADATIKPPSNAKIIKVKKERDSWFTSRFSENDKGK</sequence>
<organism evidence="1 2">
    <name type="scientific">Panagrolaimus sp. ES5</name>
    <dbReference type="NCBI Taxonomy" id="591445"/>
    <lineage>
        <taxon>Eukaryota</taxon>
        <taxon>Metazoa</taxon>
        <taxon>Ecdysozoa</taxon>
        <taxon>Nematoda</taxon>
        <taxon>Chromadorea</taxon>
        <taxon>Rhabditida</taxon>
        <taxon>Tylenchina</taxon>
        <taxon>Panagrolaimomorpha</taxon>
        <taxon>Panagrolaimoidea</taxon>
        <taxon>Panagrolaimidae</taxon>
        <taxon>Panagrolaimus</taxon>
    </lineage>
</organism>
<name>A0AC34FAB9_9BILA</name>
<protein>
    <submittedName>
        <fullName evidence="2">Uncharacterized protein</fullName>
    </submittedName>
</protein>
<accession>A0AC34FAB9</accession>
<evidence type="ECO:0000313" key="1">
    <source>
        <dbReference type="Proteomes" id="UP000887579"/>
    </source>
</evidence>
<dbReference type="WBParaSite" id="ES5_v2.g14127.t1">
    <property type="protein sequence ID" value="ES5_v2.g14127.t1"/>
    <property type="gene ID" value="ES5_v2.g14127"/>
</dbReference>
<reference evidence="2" key="1">
    <citation type="submission" date="2022-11" db="UniProtKB">
        <authorList>
            <consortium name="WormBaseParasite"/>
        </authorList>
    </citation>
    <scope>IDENTIFICATION</scope>
</reference>
<proteinExistence type="predicted"/>
<dbReference type="Proteomes" id="UP000887579">
    <property type="component" value="Unplaced"/>
</dbReference>
<evidence type="ECO:0000313" key="2">
    <source>
        <dbReference type="WBParaSite" id="ES5_v2.g14127.t1"/>
    </source>
</evidence>